<evidence type="ECO:0000313" key="2">
    <source>
        <dbReference type="Proteomes" id="UP000809529"/>
    </source>
</evidence>
<proteinExistence type="predicted"/>
<name>A0ABS1ZJQ4_9PSED</name>
<dbReference type="Proteomes" id="UP000809529">
    <property type="component" value="Unassembled WGS sequence"/>
</dbReference>
<dbReference type="EMBL" id="JAAEBW010000007">
    <property type="protein sequence ID" value="MBM1196165.1"/>
    <property type="molecule type" value="Genomic_DNA"/>
</dbReference>
<keyword evidence="2" id="KW-1185">Reference proteome</keyword>
<dbReference type="RefSeq" id="WP_203303124.1">
    <property type="nucleotide sequence ID" value="NZ_JAAEBW010000007.1"/>
</dbReference>
<organism evidence="1 2">
    <name type="scientific">Pseudomonas weihenstephanensis</name>
    <dbReference type="NCBI Taxonomy" id="1608994"/>
    <lineage>
        <taxon>Bacteria</taxon>
        <taxon>Pseudomonadati</taxon>
        <taxon>Pseudomonadota</taxon>
        <taxon>Gammaproteobacteria</taxon>
        <taxon>Pseudomonadales</taxon>
        <taxon>Pseudomonadaceae</taxon>
        <taxon>Pseudomonas</taxon>
    </lineage>
</organism>
<comment type="caution">
    <text evidence="1">The sequence shown here is derived from an EMBL/GenBank/DDBJ whole genome shotgun (WGS) entry which is preliminary data.</text>
</comment>
<sequence length="108" mass="12132">MSDYRFKVVRQFAGTHDIARDKSKYVVEQFVKTRVGFTLTEHVAGQEVTEFVITNDKNVVIGKLFVLINSVLFTVYGAAAAEEAWNMEADMVDLMDQMFSTAGTAEKL</sequence>
<accession>A0ABS1ZJQ4</accession>
<gene>
    <name evidence="1" type="ORF">GYN02_13395</name>
</gene>
<reference evidence="1 2" key="1">
    <citation type="submission" date="2020-01" db="EMBL/GenBank/DDBJ databases">
        <title>Comparative genomics of meat spoilage bacteria.</title>
        <authorList>
            <person name="Hilgarth M."/>
            <person name="Vogel R.F."/>
        </authorList>
    </citation>
    <scope>NUCLEOTIDE SEQUENCE [LARGE SCALE GENOMIC DNA]</scope>
    <source>
        <strain evidence="1 2">TMW2.2077</strain>
    </source>
</reference>
<evidence type="ECO:0000313" key="1">
    <source>
        <dbReference type="EMBL" id="MBM1196165.1"/>
    </source>
</evidence>
<protein>
    <submittedName>
        <fullName evidence="1">Uncharacterized protein</fullName>
    </submittedName>
</protein>